<organism evidence="2">
    <name type="scientific">Anopheles aquasalis</name>
    <name type="common">Malaria mosquito</name>
    <dbReference type="NCBI Taxonomy" id="42839"/>
    <lineage>
        <taxon>Eukaryota</taxon>
        <taxon>Metazoa</taxon>
        <taxon>Ecdysozoa</taxon>
        <taxon>Arthropoda</taxon>
        <taxon>Hexapoda</taxon>
        <taxon>Insecta</taxon>
        <taxon>Pterygota</taxon>
        <taxon>Neoptera</taxon>
        <taxon>Endopterygota</taxon>
        <taxon>Diptera</taxon>
        <taxon>Nematocera</taxon>
        <taxon>Culicoidea</taxon>
        <taxon>Culicidae</taxon>
        <taxon>Anophelinae</taxon>
        <taxon>Anopheles</taxon>
    </lineage>
</organism>
<protein>
    <submittedName>
        <fullName evidence="2">Putative secreted protein</fullName>
    </submittedName>
</protein>
<sequence>CSCCCCCCCCCCCWYWCWSELPTEAEDEPASTIATRASRFAGPPPARPQEAARHCGFCYLRPLLSVSQEAAAVAVVGDEVEIFLPDGPCFNVLRGRLGGLPTFACLRYPSYYSAISSSSAAAAAPASPSALLSLSLFRVSNVTPTANFTPPVQYR</sequence>
<feature type="non-terminal residue" evidence="2">
    <location>
        <position position="155"/>
    </location>
</feature>
<feature type="chain" id="PRO_5004574545" evidence="1">
    <location>
        <begin position="20"/>
        <end position="155"/>
    </location>
</feature>
<name>T1DPD6_ANOAQ</name>
<keyword evidence="1" id="KW-0732">Signal</keyword>
<evidence type="ECO:0000256" key="1">
    <source>
        <dbReference type="SAM" id="SignalP"/>
    </source>
</evidence>
<evidence type="ECO:0000313" key="2">
    <source>
        <dbReference type="EMBL" id="JAA99555.1"/>
    </source>
</evidence>
<proteinExistence type="evidence at transcript level"/>
<dbReference type="AlphaFoldDB" id="T1DPD6"/>
<dbReference type="EMBL" id="GAMD01002035">
    <property type="protein sequence ID" value="JAA99555.1"/>
    <property type="molecule type" value="mRNA"/>
</dbReference>
<feature type="signal peptide" evidence="1">
    <location>
        <begin position="1"/>
        <end position="19"/>
    </location>
</feature>
<accession>T1DPD6</accession>
<reference evidence="2" key="1">
    <citation type="submission" date="2013-07" db="EMBL/GenBank/DDBJ databases">
        <title>Transcriptome sequencing and developmental regulation of gene expression in Anopheles aquasalis.</title>
        <authorList>
            <consortium name="Brazilian Malaria Network (MCT/CNPq/MS/SCTIE/DECIT/PRONEX 555648/2009-5) and Research Network on Bioactive Molecules from Arthropod Vectors (NAP-MOBIARVE"/>
            <consortium name="University of Sao Paulo)"/>
            <person name="Marinotti O."/>
            <person name="Ribeiro J.M.C."/>
            <person name="Costa-da-Silva A.L."/>
            <person name="Silva M.C.P."/>
            <person name="Lopes A.R."/>
            <person name="Barros M.S."/>
            <person name="Sa-Nunes A."/>
            <person name="Konjin B.B."/>
            <person name="Carvalho E."/>
            <person name="Suesdek L."/>
            <person name="Silva-Neto M.A.C."/>
            <person name="Capurro M.L."/>
        </authorList>
    </citation>
    <scope>NUCLEOTIDE SEQUENCE</scope>
    <source>
        <tissue evidence="2">Whole body</tissue>
    </source>
</reference>
<feature type="non-terminal residue" evidence="2">
    <location>
        <position position="1"/>
    </location>
</feature>